<keyword evidence="5 8" id="KW-1133">Transmembrane helix</keyword>
<dbReference type="Pfam" id="PF00083">
    <property type="entry name" value="Sugar_tr"/>
    <property type="match status" value="2"/>
</dbReference>
<evidence type="ECO:0000313" key="10">
    <source>
        <dbReference type="Proteomes" id="UP001206925"/>
    </source>
</evidence>
<proteinExistence type="inferred from homology"/>
<evidence type="ECO:0000256" key="6">
    <source>
        <dbReference type="ARBA" id="ARBA00023136"/>
    </source>
</evidence>
<keyword evidence="4 8" id="KW-0812">Transmembrane</keyword>
<evidence type="ECO:0000313" key="9">
    <source>
        <dbReference type="EMBL" id="KAI7738771.1"/>
    </source>
</evidence>
<dbReference type="InterPro" id="IPR036259">
    <property type="entry name" value="MFS_trans_sf"/>
</dbReference>
<dbReference type="GO" id="GO:0022857">
    <property type="term" value="F:transmembrane transporter activity"/>
    <property type="evidence" value="ECO:0007669"/>
    <property type="project" value="InterPro"/>
</dbReference>
<feature type="transmembrane region" description="Helical" evidence="8">
    <location>
        <begin position="84"/>
        <end position="109"/>
    </location>
</feature>
<keyword evidence="3" id="KW-0762">Sugar transport</keyword>
<evidence type="ECO:0000256" key="2">
    <source>
        <dbReference type="ARBA" id="ARBA00010992"/>
    </source>
</evidence>
<evidence type="ECO:0000256" key="3">
    <source>
        <dbReference type="ARBA" id="ARBA00022597"/>
    </source>
</evidence>
<dbReference type="InterPro" id="IPR050549">
    <property type="entry name" value="MFS_Trehalose_Transporter"/>
</dbReference>
<reference evidence="9" key="1">
    <citation type="submission" date="2022-06" db="EMBL/GenBank/DDBJ databases">
        <title>Uncovering the hologenomic basis of an extraordinary plant invasion.</title>
        <authorList>
            <person name="Bieker V.C."/>
            <person name="Martin M.D."/>
            <person name="Gilbert T."/>
            <person name="Hodgins K."/>
            <person name="Battlay P."/>
            <person name="Petersen B."/>
            <person name="Wilson J."/>
        </authorList>
    </citation>
    <scope>NUCLEOTIDE SEQUENCE</scope>
    <source>
        <strain evidence="9">AA19_3_7</strain>
        <tissue evidence="9">Leaf</tissue>
    </source>
</reference>
<dbReference type="AlphaFoldDB" id="A0AAD5CE19"/>
<protein>
    <submittedName>
        <fullName evidence="9">Uncharacterized protein</fullName>
    </submittedName>
</protein>
<gene>
    <name evidence="9" type="ORF">M8C21_005969</name>
</gene>
<feature type="transmembrane region" description="Helical" evidence="8">
    <location>
        <begin position="201"/>
        <end position="218"/>
    </location>
</feature>
<dbReference type="GO" id="GO:0016020">
    <property type="term" value="C:membrane"/>
    <property type="evidence" value="ECO:0007669"/>
    <property type="project" value="UniProtKB-SubCell"/>
</dbReference>
<comment type="similarity">
    <text evidence="7">Belongs to the major facilitator superfamily. Phosphate:H(+) symporter (TC 2.A.1.9) family.</text>
</comment>
<name>A0AAD5CE19_AMBAR</name>
<accession>A0AAD5CE19</accession>
<dbReference type="PANTHER" id="PTHR48021">
    <property type="match status" value="1"/>
</dbReference>
<keyword evidence="10" id="KW-1185">Reference proteome</keyword>
<dbReference type="InterPro" id="IPR005828">
    <property type="entry name" value="MFS_sugar_transport-like"/>
</dbReference>
<dbReference type="EMBL" id="JAMZMK010008722">
    <property type="protein sequence ID" value="KAI7738771.1"/>
    <property type="molecule type" value="Genomic_DNA"/>
</dbReference>
<sequence length="243" mass="26432">MGSRHEDEENDGTSTSEVSLLIATDGRRHQGSNQSPSSATSVVVVFSTLVAVSGSYVFGCAIGFSSPAQTGIMDDLGLSLEEVAWLLDAGRLFIGYGIGVLSYVVPVYIAEITPQNLRGAFTTVNQAKIGLWEDCESALHRLRGKNAKIFEEATEIRLYTETLHQLSETRVFDLFQPEYAKSLIIGVGLMVLQQFGGVNAIAFYVDSIFISAGSIYLIRCTVDGYIRKTTTSDGTDCIRFSQD</sequence>
<feature type="transmembrane region" description="Helical" evidence="8">
    <location>
        <begin position="42"/>
        <end position="64"/>
    </location>
</feature>
<evidence type="ECO:0000256" key="4">
    <source>
        <dbReference type="ARBA" id="ARBA00022692"/>
    </source>
</evidence>
<evidence type="ECO:0000256" key="8">
    <source>
        <dbReference type="SAM" id="Phobius"/>
    </source>
</evidence>
<dbReference type="Proteomes" id="UP001206925">
    <property type="component" value="Unassembled WGS sequence"/>
</dbReference>
<comment type="similarity">
    <text evidence="2">Belongs to the major facilitator superfamily. Sugar transporter (TC 2.A.1.1) family.</text>
</comment>
<dbReference type="PANTHER" id="PTHR48021:SF25">
    <property type="entry name" value="SUGAR TRANSPORTER ERD6-LIKE 5"/>
    <property type="match status" value="1"/>
</dbReference>
<dbReference type="Gene3D" id="1.20.1250.20">
    <property type="entry name" value="MFS general substrate transporter like domains"/>
    <property type="match status" value="2"/>
</dbReference>
<keyword evidence="3" id="KW-0813">Transport</keyword>
<evidence type="ECO:0000256" key="7">
    <source>
        <dbReference type="ARBA" id="ARBA00044504"/>
    </source>
</evidence>
<evidence type="ECO:0000256" key="1">
    <source>
        <dbReference type="ARBA" id="ARBA00004370"/>
    </source>
</evidence>
<comment type="caution">
    <text evidence="9">The sequence shown here is derived from an EMBL/GenBank/DDBJ whole genome shotgun (WGS) entry which is preliminary data.</text>
</comment>
<comment type="subcellular location">
    <subcellularLocation>
        <location evidence="1">Membrane</location>
    </subcellularLocation>
</comment>
<dbReference type="SUPFAM" id="SSF103473">
    <property type="entry name" value="MFS general substrate transporter"/>
    <property type="match status" value="1"/>
</dbReference>
<keyword evidence="6 8" id="KW-0472">Membrane</keyword>
<organism evidence="9 10">
    <name type="scientific">Ambrosia artemisiifolia</name>
    <name type="common">Common ragweed</name>
    <dbReference type="NCBI Taxonomy" id="4212"/>
    <lineage>
        <taxon>Eukaryota</taxon>
        <taxon>Viridiplantae</taxon>
        <taxon>Streptophyta</taxon>
        <taxon>Embryophyta</taxon>
        <taxon>Tracheophyta</taxon>
        <taxon>Spermatophyta</taxon>
        <taxon>Magnoliopsida</taxon>
        <taxon>eudicotyledons</taxon>
        <taxon>Gunneridae</taxon>
        <taxon>Pentapetalae</taxon>
        <taxon>asterids</taxon>
        <taxon>campanulids</taxon>
        <taxon>Asterales</taxon>
        <taxon>Asteraceae</taxon>
        <taxon>Asteroideae</taxon>
        <taxon>Heliantheae alliance</taxon>
        <taxon>Heliantheae</taxon>
        <taxon>Ambrosia</taxon>
    </lineage>
</organism>
<evidence type="ECO:0000256" key="5">
    <source>
        <dbReference type="ARBA" id="ARBA00022989"/>
    </source>
</evidence>